<gene>
    <name evidence="2" type="ORF">S01H4_39656</name>
</gene>
<protein>
    <submittedName>
        <fullName evidence="2">Uncharacterized protein</fullName>
    </submittedName>
</protein>
<feature type="region of interest" description="Disordered" evidence="1">
    <location>
        <begin position="142"/>
        <end position="165"/>
    </location>
</feature>
<proteinExistence type="predicted"/>
<comment type="caution">
    <text evidence="2">The sequence shown here is derived from an EMBL/GenBank/DDBJ whole genome shotgun (WGS) entry which is preliminary data.</text>
</comment>
<evidence type="ECO:0000313" key="2">
    <source>
        <dbReference type="EMBL" id="GAH01116.1"/>
    </source>
</evidence>
<dbReference type="AlphaFoldDB" id="X1BZ47"/>
<reference evidence="2" key="1">
    <citation type="journal article" date="2014" name="Front. Microbiol.">
        <title>High frequency of phylogenetically diverse reductive dehalogenase-homologous genes in deep subseafloor sedimentary metagenomes.</title>
        <authorList>
            <person name="Kawai M."/>
            <person name="Futagami T."/>
            <person name="Toyoda A."/>
            <person name="Takaki Y."/>
            <person name="Nishi S."/>
            <person name="Hori S."/>
            <person name="Arai W."/>
            <person name="Tsubouchi T."/>
            <person name="Morono Y."/>
            <person name="Uchiyama I."/>
            <person name="Ito T."/>
            <person name="Fujiyama A."/>
            <person name="Inagaki F."/>
            <person name="Takami H."/>
        </authorList>
    </citation>
    <scope>NUCLEOTIDE SEQUENCE</scope>
    <source>
        <strain evidence="2">Expedition CK06-06</strain>
    </source>
</reference>
<sequence length="192" mass="22687">MNLKTDYQNLYQHWLKEFEQRELTPLTQERFDYYRKGVDYITKFELESKQNIENQLLNSYKYGFKYLFNDFLKIREVKILNLALILQEIDYNNVIEAEKLFYQNLISTIKGFKKLKTLVLYEEDEPIELDKVLEGEDLSIEPSRVETPTEEVSKSTKGDLGQDTSDNIQSVQVAQYNYTVIRFSKPSPPLVG</sequence>
<evidence type="ECO:0000256" key="1">
    <source>
        <dbReference type="SAM" id="MobiDB-lite"/>
    </source>
</evidence>
<name>X1BZ47_9ZZZZ</name>
<feature type="non-terminal residue" evidence="2">
    <location>
        <position position="192"/>
    </location>
</feature>
<dbReference type="EMBL" id="BART01021508">
    <property type="protein sequence ID" value="GAH01116.1"/>
    <property type="molecule type" value="Genomic_DNA"/>
</dbReference>
<accession>X1BZ47</accession>
<organism evidence="2">
    <name type="scientific">marine sediment metagenome</name>
    <dbReference type="NCBI Taxonomy" id="412755"/>
    <lineage>
        <taxon>unclassified sequences</taxon>
        <taxon>metagenomes</taxon>
        <taxon>ecological metagenomes</taxon>
    </lineage>
</organism>